<dbReference type="PaxDb" id="3880-AES74923"/>
<name>G7KMC6_MEDTR</name>
<evidence type="ECO:0000313" key="4">
    <source>
        <dbReference type="EnsemblPlants" id="AES74923"/>
    </source>
</evidence>
<evidence type="ECO:0000256" key="1">
    <source>
        <dbReference type="RuleBase" id="RU361185"/>
    </source>
</evidence>
<feature type="domain" description="Glycoside hydrolase family 31 TIM barrel" evidence="2">
    <location>
        <begin position="76"/>
        <end position="112"/>
    </location>
</feature>
<dbReference type="PANTHER" id="PTHR22762">
    <property type="entry name" value="ALPHA-GLUCOSIDASE"/>
    <property type="match status" value="1"/>
</dbReference>
<dbReference type="InterPro" id="IPR000322">
    <property type="entry name" value="Glyco_hydro_31_TIM"/>
</dbReference>
<dbReference type="GO" id="GO:0005975">
    <property type="term" value="P:carbohydrate metabolic process"/>
    <property type="evidence" value="ECO:0007669"/>
    <property type="project" value="InterPro"/>
</dbReference>
<dbReference type="Proteomes" id="UP000002051">
    <property type="component" value="Chromosome 6"/>
</dbReference>
<comment type="similarity">
    <text evidence="1">Belongs to the glycosyl hydrolase 31 family.</text>
</comment>
<dbReference type="AlphaFoldDB" id="G7KMC6"/>
<accession>G7KMC6</accession>
<gene>
    <name evidence="3" type="ordered locus">MTR_6g014900</name>
</gene>
<evidence type="ECO:0000313" key="3">
    <source>
        <dbReference type="EMBL" id="AES74923.1"/>
    </source>
</evidence>
<keyword evidence="1" id="KW-0326">Glycosidase</keyword>
<dbReference type="EMBL" id="CM001222">
    <property type="protein sequence ID" value="AES74923.1"/>
    <property type="molecule type" value="Genomic_DNA"/>
</dbReference>
<dbReference type="STRING" id="3880.G7KMC6"/>
<keyword evidence="1 3" id="KW-0378">Hydrolase</keyword>
<reference evidence="4" key="3">
    <citation type="submission" date="2015-04" db="UniProtKB">
        <authorList>
            <consortium name="EnsemblPlants"/>
        </authorList>
    </citation>
    <scope>IDENTIFICATION</scope>
    <source>
        <strain evidence="4">cv. Jemalong A17</strain>
    </source>
</reference>
<dbReference type="GO" id="GO:0004553">
    <property type="term" value="F:hydrolase activity, hydrolyzing O-glycosyl compounds"/>
    <property type="evidence" value="ECO:0007669"/>
    <property type="project" value="InterPro"/>
</dbReference>
<dbReference type="eggNOG" id="KOG1065">
    <property type="taxonomic scope" value="Eukaryota"/>
</dbReference>
<dbReference type="Pfam" id="PF01055">
    <property type="entry name" value="Glyco_hydro_31_2nd"/>
    <property type="match status" value="1"/>
</dbReference>
<sequence>MKLCSLQSAPPLYYPILPSSRPPPSAAACAPSRTTFKSSSCLTCPKKIASSQSQVTTYISNTYACFAEQLVVPHRKDAVSIRQELYIWDSVTASARKVLGLHYRLLPYFYTLMYESSTIGTPIARQLFFPFPEIS</sequence>
<proteinExistence type="inferred from homology"/>
<reference evidence="3 5" key="1">
    <citation type="journal article" date="2011" name="Nature">
        <title>The Medicago genome provides insight into the evolution of rhizobial symbioses.</title>
        <authorList>
            <person name="Young N.D."/>
            <person name="Debelle F."/>
            <person name="Oldroyd G.E."/>
            <person name="Geurts R."/>
            <person name="Cannon S.B."/>
            <person name="Udvardi M.K."/>
            <person name="Benedito V.A."/>
            <person name="Mayer K.F."/>
            <person name="Gouzy J."/>
            <person name="Schoof H."/>
            <person name="Van de Peer Y."/>
            <person name="Proost S."/>
            <person name="Cook D.R."/>
            <person name="Meyers B.C."/>
            <person name="Spannagl M."/>
            <person name="Cheung F."/>
            <person name="De Mita S."/>
            <person name="Krishnakumar V."/>
            <person name="Gundlach H."/>
            <person name="Zhou S."/>
            <person name="Mudge J."/>
            <person name="Bharti A.K."/>
            <person name="Murray J.D."/>
            <person name="Naoumkina M.A."/>
            <person name="Rosen B."/>
            <person name="Silverstein K.A."/>
            <person name="Tang H."/>
            <person name="Rombauts S."/>
            <person name="Zhao P.X."/>
            <person name="Zhou P."/>
            <person name="Barbe V."/>
            <person name="Bardou P."/>
            <person name="Bechner M."/>
            <person name="Bellec A."/>
            <person name="Berger A."/>
            <person name="Berges H."/>
            <person name="Bidwell S."/>
            <person name="Bisseling T."/>
            <person name="Choisne N."/>
            <person name="Couloux A."/>
            <person name="Denny R."/>
            <person name="Deshpande S."/>
            <person name="Dai X."/>
            <person name="Doyle J.J."/>
            <person name="Dudez A.M."/>
            <person name="Farmer A.D."/>
            <person name="Fouteau S."/>
            <person name="Franken C."/>
            <person name="Gibelin C."/>
            <person name="Gish J."/>
            <person name="Goldstein S."/>
            <person name="Gonzalez A.J."/>
            <person name="Green P.J."/>
            <person name="Hallab A."/>
            <person name="Hartog M."/>
            <person name="Hua A."/>
            <person name="Humphray S.J."/>
            <person name="Jeong D.H."/>
            <person name="Jing Y."/>
            <person name="Jocker A."/>
            <person name="Kenton S.M."/>
            <person name="Kim D.J."/>
            <person name="Klee K."/>
            <person name="Lai H."/>
            <person name="Lang C."/>
            <person name="Lin S."/>
            <person name="Macmil S.L."/>
            <person name="Magdelenat G."/>
            <person name="Matthews L."/>
            <person name="McCorrison J."/>
            <person name="Monaghan E.L."/>
            <person name="Mun J.H."/>
            <person name="Najar F.Z."/>
            <person name="Nicholson C."/>
            <person name="Noirot C."/>
            <person name="O'Bleness M."/>
            <person name="Paule C.R."/>
            <person name="Poulain J."/>
            <person name="Prion F."/>
            <person name="Qin B."/>
            <person name="Qu C."/>
            <person name="Retzel E.F."/>
            <person name="Riddle C."/>
            <person name="Sallet E."/>
            <person name="Samain S."/>
            <person name="Samson N."/>
            <person name="Sanders I."/>
            <person name="Saurat O."/>
            <person name="Scarpelli C."/>
            <person name="Schiex T."/>
            <person name="Segurens B."/>
            <person name="Severin A.J."/>
            <person name="Sherrier D.J."/>
            <person name="Shi R."/>
            <person name="Sims S."/>
            <person name="Singer S.R."/>
            <person name="Sinharoy S."/>
            <person name="Sterck L."/>
            <person name="Viollet A."/>
            <person name="Wang B.B."/>
            <person name="Wang K."/>
            <person name="Wang M."/>
            <person name="Wang X."/>
            <person name="Warfsmann J."/>
            <person name="Weissenbach J."/>
            <person name="White D.D."/>
            <person name="White J.D."/>
            <person name="Wiley G.B."/>
            <person name="Wincker P."/>
            <person name="Xing Y."/>
            <person name="Yang L."/>
            <person name="Yao Z."/>
            <person name="Ying F."/>
            <person name="Zhai J."/>
            <person name="Zhou L."/>
            <person name="Zuber A."/>
            <person name="Denarie J."/>
            <person name="Dixon R.A."/>
            <person name="May G.D."/>
            <person name="Schwartz D.C."/>
            <person name="Rogers J."/>
            <person name="Quetier F."/>
            <person name="Town C.D."/>
            <person name="Roe B.A."/>
        </authorList>
    </citation>
    <scope>NUCLEOTIDE SEQUENCE [LARGE SCALE GENOMIC DNA]</scope>
    <source>
        <strain evidence="3">A17</strain>
        <strain evidence="4 5">cv. Jemalong A17</strain>
    </source>
</reference>
<reference evidence="3 5" key="2">
    <citation type="journal article" date="2014" name="BMC Genomics">
        <title>An improved genome release (version Mt4.0) for the model legume Medicago truncatula.</title>
        <authorList>
            <person name="Tang H."/>
            <person name="Krishnakumar V."/>
            <person name="Bidwell S."/>
            <person name="Rosen B."/>
            <person name="Chan A."/>
            <person name="Zhou S."/>
            <person name="Gentzbittel L."/>
            <person name="Childs K.L."/>
            <person name="Yandell M."/>
            <person name="Gundlach H."/>
            <person name="Mayer K.F."/>
            <person name="Schwartz D.C."/>
            <person name="Town C.D."/>
        </authorList>
    </citation>
    <scope>GENOME REANNOTATION</scope>
    <source>
        <strain evidence="4 5">cv. Jemalong A17</strain>
    </source>
</reference>
<keyword evidence="5" id="KW-1185">Reference proteome</keyword>
<protein>
    <submittedName>
        <fullName evidence="3">Glycoside hydrolase family 31 protein</fullName>
    </submittedName>
</protein>
<organism evidence="3 5">
    <name type="scientific">Medicago truncatula</name>
    <name type="common">Barrel medic</name>
    <name type="synonym">Medicago tribuloides</name>
    <dbReference type="NCBI Taxonomy" id="3880"/>
    <lineage>
        <taxon>Eukaryota</taxon>
        <taxon>Viridiplantae</taxon>
        <taxon>Streptophyta</taxon>
        <taxon>Embryophyta</taxon>
        <taxon>Tracheophyta</taxon>
        <taxon>Spermatophyta</taxon>
        <taxon>Magnoliopsida</taxon>
        <taxon>eudicotyledons</taxon>
        <taxon>Gunneridae</taxon>
        <taxon>Pentapetalae</taxon>
        <taxon>rosids</taxon>
        <taxon>fabids</taxon>
        <taxon>Fabales</taxon>
        <taxon>Fabaceae</taxon>
        <taxon>Papilionoideae</taxon>
        <taxon>50 kb inversion clade</taxon>
        <taxon>NPAAA clade</taxon>
        <taxon>Hologalegina</taxon>
        <taxon>IRL clade</taxon>
        <taxon>Trifolieae</taxon>
        <taxon>Medicago</taxon>
    </lineage>
</organism>
<dbReference type="HOGENOM" id="CLU_1888855_0_0_1"/>
<evidence type="ECO:0000313" key="5">
    <source>
        <dbReference type="Proteomes" id="UP000002051"/>
    </source>
</evidence>
<evidence type="ECO:0000259" key="2">
    <source>
        <dbReference type="Pfam" id="PF01055"/>
    </source>
</evidence>
<dbReference type="EnsemblPlants" id="AES74923">
    <property type="protein sequence ID" value="AES74923"/>
    <property type="gene ID" value="MTR_6g014900"/>
</dbReference>
<dbReference type="PANTHER" id="PTHR22762:SF133">
    <property type="entry name" value="P-TYPE DOMAIN-CONTAINING PROTEIN"/>
    <property type="match status" value="1"/>
</dbReference>
<dbReference type="Gene3D" id="3.20.20.80">
    <property type="entry name" value="Glycosidases"/>
    <property type="match status" value="1"/>
</dbReference>